<protein>
    <recommendedName>
        <fullName evidence="4">Metalloenzyme domain-containing protein</fullName>
    </recommendedName>
</protein>
<feature type="signal peptide" evidence="1">
    <location>
        <begin position="1"/>
        <end position="33"/>
    </location>
</feature>
<dbReference type="Pfam" id="PF01663">
    <property type="entry name" value="Phosphodiest"/>
    <property type="match status" value="2"/>
</dbReference>
<name>A0ABP6UV92_9ACTN</name>
<feature type="chain" id="PRO_5046457414" description="Metalloenzyme domain-containing protein" evidence="1">
    <location>
        <begin position="34"/>
        <end position="801"/>
    </location>
</feature>
<evidence type="ECO:0008006" key="4">
    <source>
        <dbReference type="Google" id="ProtNLM"/>
    </source>
</evidence>
<dbReference type="PANTHER" id="PTHR10151">
    <property type="entry name" value="ECTONUCLEOTIDE PYROPHOSPHATASE/PHOSPHODIESTERASE"/>
    <property type="match status" value="1"/>
</dbReference>
<comment type="caution">
    <text evidence="2">The sequence shown here is derived from an EMBL/GenBank/DDBJ whole genome shotgun (WGS) entry which is preliminary data.</text>
</comment>
<organism evidence="2 3">
    <name type="scientific">Nocardioides daeguensis</name>
    <dbReference type="NCBI Taxonomy" id="908359"/>
    <lineage>
        <taxon>Bacteria</taxon>
        <taxon>Bacillati</taxon>
        <taxon>Actinomycetota</taxon>
        <taxon>Actinomycetes</taxon>
        <taxon>Propionibacteriales</taxon>
        <taxon>Nocardioidaceae</taxon>
        <taxon>Nocardioides</taxon>
    </lineage>
</organism>
<evidence type="ECO:0000256" key="1">
    <source>
        <dbReference type="SAM" id="SignalP"/>
    </source>
</evidence>
<evidence type="ECO:0000313" key="3">
    <source>
        <dbReference type="Proteomes" id="UP001500301"/>
    </source>
</evidence>
<gene>
    <name evidence="2" type="ORF">GCM10022263_05140</name>
</gene>
<evidence type="ECO:0000313" key="2">
    <source>
        <dbReference type="EMBL" id="GAA3520250.1"/>
    </source>
</evidence>
<proteinExistence type="predicted"/>
<dbReference type="RefSeq" id="WP_218232339.1">
    <property type="nucleotide sequence ID" value="NZ_BAABBB010000004.1"/>
</dbReference>
<dbReference type="EMBL" id="BAABBB010000004">
    <property type="protein sequence ID" value="GAA3520250.1"/>
    <property type="molecule type" value="Genomic_DNA"/>
</dbReference>
<dbReference type="InterPro" id="IPR002591">
    <property type="entry name" value="Phosphodiest/P_Trfase"/>
</dbReference>
<sequence>MTSQNRRTRRAAAGLAAAALVPLTVAQASGAWADAYNGLPDGTRANKSLVIGVDGAMLDVWQGLDLPNLNALMAAGATSTFNLPAEPMAPTVSGPGWSTIATGVWPDKHRVVDNSFEGADRANYPDYMTRLERADSGLSTLVVGTWGPIPSTILTGADVRLPQPDDTETTAQATDLLRNGNPDAVFVHLDEVDGAGHSCGHTCAAYRTALTEADERIGAILDAVRDRATYGEENWQIIVTNDHGHTSTGGHGGNTPAERGSFVVAVGDGIDAAQRRYDIKSVDIAPSVLDHLDVTIDPAWKLDGAPITELVGDDFDSVRPHLQTRVDETRPGADVLGWTHQAPEGWSIDNSAMPEDGVTELRGWTFTTDEFWTNVELKQKRESSVRMRDVFAVADSDEWDDLPNNGPFDSTLVSPTYPINGAGRVEVSYATNYQWDGSRQVGQVYAVWDGAEPQLVREYGDGSLHNTNGFERIDLTPPAGATGLQLRFRYYGENSYYWALDQVRVHQREASQLAITSIAATTTSLDTPGPTTPWRVDADVRIAKADGRPAAGAKVTARLVADGRTSELTSVADARGIATFRAYAQHADRATFTVIDVQLDALPYFAELNTVTSVDLDRPLEAPRGTLAAVAPVVSGDAAVGQQVTAATGRWESGVRFAFQWLVAGEPVPDATAASFQVRPQDLGKPLAVQLRASKEGYDDRVVTSDAVTVRAGRIDVKAPAILGSRRVGKVLLAKPGRVTPSGVQLSYQWFADGKRIAGAQQSRLRLTKRLRGTHVMVEVTARHDGYAPSVATSRTTRRIR</sequence>
<keyword evidence="1" id="KW-0732">Signal</keyword>
<dbReference type="PANTHER" id="PTHR10151:SF120">
    <property type="entry name" value="BIS(5'-ADENOSYL)-TRIPHOSPHATASE"/>
    <property type="match status" value="1"/>
</dbReference>
<keyword evidence="3" id="KW-1185">Reference proteome</keyword>
<dbReference type="Proteomes" id="UP001500301">
    <property type="component" value="Unassembled WGS sequence"/>
</dbReference>
<accession>A0ABP6UV92</accession>
<reference evidence="3" key="1">
    <citation type="journal article" date="2019" name="Int. J. Syst. Evol. Microbiol.">
        <title>The Global Catalogue of Microorganisms (GCM) 10K type strain sequencing project: providing services to taxonomists for standard genome sequencing and annotation.</title>
        <authorList>
            <consortium name="The Broad Institute Genomics Platform"/>
            <consortium name="The Broad Institute Genome Sequencing Center for Infectious Disease"/>
            <person name="Wu L."/>
            <person name="Ma J."/>
        </authorList>
    </citation>
    <scope>NUCLEOTIDE SEQUENCE [LARGE SCALE GENOMIC DNA]</scope>
    <source>
        <strain evidence="3">JCM 17460</strain>
    </source>
</reference>